<dbReference type="Proteomes" id="UP000809273">
    <property type="component" value="Unassembled WGS sequence"/>
</dbReference>
<dbReference type="Gene3D" id="3.40.640.10">
    <property type="entry name" value="Type I PLP-dependent aspartate aminotransferase-like (Major domain)"/>
    <property type="match status" value="1"/>
</dbReference>
<dbReference type="InterPro" id="IPR000653">
    <property type="entry name" value="DegT/StrS_aminotransferase"/>
</dbReference>
<reference evidence="6" key="1">
    <citation type="journal article" date="2021" name="Environ. Microbiol.">
        <title>Genomic characterization of three novel Desulfobacterota classes expand the metabolic and phylogenetic diversity of the phylum.</title>
        <authorList>
            <person name="Murphy C.L."/>
            <person name="Biggerstaff J."/>
            <person name="Eichhorn A."/>
            <person name="Ewing E."/>
            <person name="Shahan R."/>
            <person name="Soriano D."/>
            <person name="Stewart S."/>
            <person name="VanMol K."/>
            <person name="Walker R."/>
            <person name="Walters P."/>
            <person name="Elshahed M.S."/>
            <person name="Youssef N.H."/>
        </authorList>
    </citation>
    <scope>NUCLEOTIDE SEQUENCE</scope>
    <source>
        <strain evidence="6">Zod_Metabat.24</strain>
    </source>
</reference>
<dbReference type="PANTHER" id="PTHR30244">
    <property type="entry name" value="TRANSAMINASE"/>
    <property type="match status" value="1"/>
</dbReference>
<evidence type="ECO:0000256" key="1">
    <source>
        <dbReference type="ARBA" id="ARBA00022898"/>
    </source>
</evidence>
<evidence type="ECO:0000256" key="4">
    <source>
        <dbReference type="PIRSR" id="PIRSR000390-2"/>
    </source>
</evidence>
<keyword evidence="1 4" id="KW-0663">Pyridoxal phosphate</keyword>
<dbReference type="Pfam" id="PF01041">
    <property type="entry name" value="DegT_DnrJ_EryC1"/>
    <property type="match status" value="1"/>
</dbReference>
<dbReference type="CDD" id="cd00616">
    <property type="entry name" value="AHBA_syn"/>
    <property type="match status" value="1"/>
</dbReference>
<protein>
    <submittedName>
        <fullName evidence="6">DegT/DnrJ/EryC1/StrS family aminotransferase</fullName>
    </submittedName>
</protein>
<dbReference type="GO" id="GO:0000271">
    <property type="term" value="P:polysaccharide biosynthetic process"/>
    <property type="evidence" value="ECO:0007669"/>
    <property type="project" value="TreeGrafter"/>
</dbReference>
<dbReference type="GO" id="GO:0030170">
    <property type="term" value="F:pyridoxal phosphate binding"/>
    <property type="evidence" value="ECO:0007669"/>
    <property type="project" value="UniProtKB-ARBA"/>
</dbReference>
<dbReference type="InterPro" id="IPR015422">
    <property type="entry name" value="PyrdxlP-dep_Trfase_small"/>
</dbReference>
<reference evidence="6" key="2">
    <citation type="submission" date="2021-01" db="EMBL/GenBank/DDBJ databases">
        <authorList>
            <person name="Hahn C.R."/>
            <person name="Youssef N.H."/>
            <person name="Elshahed M."/>
        </authorList>
    </citation>
    <scope>NUCLEOTIDE SEQUENCE</scope>
    <source>
        <strain evidence="6">Zod_Metabat.24</strain>
    </source>
</reference>
<sequence length="366" mass="40471">MKIPLVDLTAQYLSIKTEIDDAISKVINDTAFIKGKYVNDFEENFASKIGGKHCIGVGNGTDALFISMKTLGIGSGDEVITAANSFIATSESITMTGAKVVFVDVDPRNYNIDPKRIGEKITGKTRAIMPVHLYGHPADMDPIIEIAKKHDLFVIEDASQAHFAEYKGRKVGGIGDMGCFSFYPGKNLGAYGDAGAIVTNSDELNERARKTANHGRIGKYNHEFEGVNSRMDGIQGAVLDVKLRHLAEWTEKRRNIARLYGEMLNDVPDIIRPVEEYYAKHVYHVYVIRAKERNALREHLKNNGISAGIHYPTALPNLPAYGYLGHTPSDFPVASRYQDEVLSLPLYPELSEEQAGVIVSCIKGFY</sequence>
<comment type="similarity">
    <text evidence="2 5">Belongs to the DegT/DnrJ/EryC1 family.</text>
</comment>
<dbReference type="InterPro" id="IPR015424">
    <property type="entry name" value="PyrdxlP-dep_Trfase"/>
</dbReference>
<organism evidence="6 7">
    <name type="scientific">Candidatus Zymogenus saltonus</name>
    <dbReference type="NCBI Taxonomy" id="2844893"/>
    <lineage>
        <taxon>Bacteria</taxon>
        <taxon>Deltaproteobacteria</taxon>
        <taxon>Candidatus Zymogenia</taxon>
        <taxon>Candidatus Zymogeniales</taxon>
        <taxon>Candidatus Zymogenaceae</taxon>
        <taxon>Candidatus Zymogenus</taxon>
    </lineage>
</organism>
<dbReference type="EMBL" id="JAFGIX010000028">
    <property type="protein sequence ID" value="MBN1572760.1"/>
    <property type="molecule type" value="Genomic_DNA"/>
</dbReference>
<proteinExistence type="inferred from homology"/>
<dbReference type="FunFam" id="3.40.640.10:FF:000089">
    <property type="entry name" value="Aminotransferase, DegT/DnrJ/EryC1/StrS family"/>
    <property type="match status" value="1"/>
</dbReference>
<dbReference type="SUPFAM" id="SSF53383">
    <property type="entry name" value="PLP-dependent transferases"/>
    <property type="match status" value="1"/>
</dbReference>
<keyword evidence="6" id="KW-0808">Transferase</keyword>
<feature type="modified residue" description="N6-(pyridoxal phosphate)lysine" evidence="4">
    <location>
        <position position="186"/>
    </location>
</feature>
<evidence type="ECO:0000313" key="6">
    <source>
        <dbReference type="EMBL" id="MBN1572760.1"/>
    </source>
</evidence>
<dbReference type="GO" id="GO:0008483">
    <property type="term" value="F:transaminase activity"/>
    <property type="evidence" value="ECO:0007669"/>
    <property type="project" value="UniProtKB-KW"/>
</dbReference>
<dbReference type="PIRSF" id="PIRSF000390">
    <property type="entry name" value="PLP_StrS"/>
    <property type="match status" value="1"/>
</dbReference>
<accession>A0A9D8KF03</accession>
<dbReference type="Gene3D" id="3.90.1150.10">
    <property type="entry name" value="Aspartate Aminotransferase, domain 1"/>
    <property type="match status" value="1"/>
</dbReference>
<feature type="active site" description="Proton acceptor" evidence="3">
    <location>
        <position position="186"/>
    </location>
</feature>
<dbReference type="PANTHER" id="PTHR30244:SF36">
    <property type="entry name" value="3-OXO-GLUCOSE-6-PHOSPHATE:GLUTAMATE AMINOTRANSFERASE"/>
    <property type="match status" value="1"/>
</dbReference>
<comment type="caution">
    <text evidence="6">The sequence shown here is derived from an EMBL/GenBank/DDBJ whole genome shotgun (WGS) entry which is preliminary data.</text>
</comment>
<evidence type="ECO:0000313" key="7">
    <source>
        <dbReference type="Proteomes" id="UP000809273"/>
    </source>
</evidence>
<dbReference type="InterPro" id="IPR015421">
    <property type="entry name" value="PyrdxlP-dep_Trfase_major"/>
</dbReference>
<evidence type="ECO:0000256" key="5">
    <source>
        <dbReference type="RuleBase" id="RU004508"/>
    </source>
</evidence>
<dbReference type="AlphaFoldDB" id="A0A9D8KF03"/>
<gene>
    <name evidence="6" type="ORF">JW984_06120</name>
</gene>
<keyword evidence="6" id="KW-0032">Aminotransferase</keyword>
<evidence type="ECO:0000256" key="2">
    <source>
        <dbReference type="ARBA" id="ARBA00037999"/>
    </source>
</evidence>
<name>A0A9D8KF03_9DELT</name>
<evidence type="ECO:0000256" key="3">
    <source>
        <dbReference type="PIRSR" id="PIRSR000390-1"/>
    </source>
</evidence>